<dbReference type="AlphaFoldDB" id="A0A9P6MBA3"/>
<evidence type="ECO:0000313" key="5">
    <source>
        <dbReference type="EMBL" id="KAF9986620.1"/>
    </source>
</evidence>
<evidence type="ECO:0000256" key="3">
    <source>
        <dbReference type="ARBA" id="ARBA00038502"/>
    </source>
</evidence>
<organism evidence="5 6">
    <name type="scientific">Modicella reniformis</name>
    <dbReference type="NCBI Taxonomy" id="1440133"/>
    <lineage>
        <taxon>Eukaryota</taxon>
        <taxon>Fungi</taxon>
        <taxon>Fungi incertae sedis</taxon>
        <taxon>Mucoromycota</taxon>
        <taxon>Mortierellomycotina</taxon>
        <taxon>Mortierellomycetes</taxon>
        <taxon>Mortierellales</taxon>
        <taxon>Mortierellaceae</taxon>
        <taxon>Modicella</taxon>
    </lineage>
</organism>
<evidence type="ECO:0000259" key="4">
    <source>
        <dbReference type="Pfam" id="PF13302"/>
    </source>
</evidence>
<comment type="caution">
    <text evidence="5">The sequence shown here is derived from an EMBL/GenBank/DDBJ whole genome shotgun (WGS) entry which is preliminary data.</text>
</comment>
<dbReference type="Pfam" id="PF13302">
    <property type="entry name" value="Acetyltransf_3"/>
    <property type="match status" value="1"/>
</dbReference>
<evidence type="ECO:0000313" key="6">
    <source>
        <dbReference type="Proteomes" id="UP000749646"/>
    </source>
</evidence>
<gene>
    <name evidence="5" type="ORF">BGZ65_006892</name>
</gene>
<evidence type="ECO:0000256" key="2">
    <source>
        <dbReference type="ARBA" id="ARBA00023315"/>
    </source>
</evidence>
<dbReference type="InterPro" id="IPR016181">
    <property type="entry name" value="Acyl_CoA_acyltransferase"/>
</dbReference>
<proteinExistence type="inferred from homology"/>
<sequence length="215" mass="24503">MTTEQDHSSAPEKPRAMGPYLICENPPHYLSAVDFGDIPEMVRVLNINKDIFEGTASFQYPYLESHAQARISRAHGNTTRLGFNTHWAMRTSSDGPIMGWIHAYVHPEVQQDAGGKPLRVCDVGYWVSPEFMRQGYATRSARFVTHEICFKELGFDIVRAEAYTHNRGSRRILEYAGMQCEVESKTAFIPKLQENRIICCYAVHRDDSIRSVDSK</sequence>
<dbReference type="PANTHER" id="PTHR43792">
    <property type="entry name" value="GNAT FAMILY, PUTATIVE (AFU_ORTHOLOGUE AFUA_3G00765)-RELATED-RELATED"/>
    <property type="match status" value="1"/>
</dbReference>
<accession>A0A9P6MBA3</accession>
<protein>
    <recommendedName>
        <fullName evidence="4">N-acetyltransferase domain-containing protein</fullName>
    </recommendedName>
</protein>
<reference evidence="5" key="1">
    <citation type="journal article" date="2020" name="Fungal Divers.">
        <title>Resolving the Mortierellaceae phylogeny through synthesis of multi-gene phylogenetics and phylogenomics.</title>
        <authorList>
            <person name="Vandepol N."/>
            <person name="Liber J."/>
            <person name="Desiro A."/>
            <person name="Na H."/>
            <person name="Kennedy M."/>
            <person name="Barry K."/>
            <person name="Grigoriev I.V."/>
            <person name="Miller A.N."/>
            <person name="O'Donnell K."/>
            <person name="Stajich J.E."/>
            <person name="Bonito G."/>
        </authorList>
    </citation>
    <scope>NUCLEOTIDE SEQUENCE</scope>
    <source>
        <strain evidence="5">MES-2147</strain>
    </source>
</reference>
<keyword evidence="1" id="KW-0808">Transferase</keyword>
<evidence type="ECO:0000256" key="1">
    <source>
        <dbReference type="ARBA" id="ARBA00022679"/>
    </source>
</evidence>
<keyword evidence="6" id="KW-1185">Reference proteome</keyword>
<dbReference type="EMBL" id="JAAAHW010003219">
    <property type="protein sequence ID" value="KAF9986620.1"/>
    <property type="molecule type" value="Genomic_DNA"/>
</dbReference>
<dbReference type="InterPro" id="IPR000182">
    <property type="entry name" value="GNAT_dom"/>
</dbReference>
<dbReference type="InterPro" id="IPR051531">
    <property type="entry name" value="N-acetyltransferase"/>
</dbReference>
<keyword evidence="2" id="KW-0012">Acyltransferase</keyword>
<dbReference type="SUPFAM" id="SSF55729">
    <property type="entry name" value="Acyl-CoA N-acyltransferases (Nat)"/>
    <property type="match status" value="1"/>
</dbReference>
<dbReference type="Gene3D" id="3.40.630.30">
    <property type="match status" value="1"/>
</dbReference>
<dbReference type="GO" id="GO:0016747">
    <property type="term" value="F:acyltransferase activity, transferring groups other than amino-acyl groups"/>
    <property type="evidence" value="ECO:0007669"/>
    <property type="project" value="InterPro"/>
</dbReference>
<dbReference type="Proteomes" id="UP000749646">
    <property type="component" value="Unassembled WGS sequence"/>
</dbReference>
<dbReference type="OrthoDB" id="630895at2759"/>
<comment type="similarity">
    <text evidence="3">Belongs to the acetyltransferase family. RimJ subfamily.</text>
</comment>
<dbReference type="PANTHER" id="PTHR43792:SF8">
    <property type="entry name" value="[RIBOSOMAL PROTEIN US5]-ALANINE N-ACETYLTRANSFERASE"/>
    <property type="match status" value="1"/>
</dbReference>
<feature type="domain" description="N-acetyltransferase" evidence="4">
    <location>
        <begin position="36"/>
        <end position="179"/>
    </location>
</feature>
<name>A0A9P6MBA3_9FUNG</name>